<keyword evidence="6 7" id="KW-0472">Membrane</keyword>
<keyword evidence="9" id="KW-1185">Reference proteome</keyword>
<evidence type="ECO:0000256" key="4">
    <source>
        <dbReference type="ARBA" id="ARBA00022692"/>
    </source>
</evidence>
<accession>A0A388LWS3</accession>
<feature type="transmembrane region" description="Helical" evidence="7">
    <location>
        <begin position="417"/>
        <end position="436"/>
    </location>
</feature>
<evidence type="ECO:0000313" key="8">
    <source>
        <dbReference type="EMBL" id="GBG86777.1"/>
    </source>
</evidence>
<keyword evidence="5 7" id="KW-1133">Transmembrane helix</keyword>
<dbReference type="InterPro" id="IPR036259">
    <property type="entry name" value="MFS_trans_sf"/>
</dbReference>
<keyword evidence="4 7" id="KW-0812">Transmembrane</keyword>
<keyword evidence="3 7" id="KW-0813">Transport</keyword>
<dbReference type="EMBL" id="BFEA01000579">
    <property type="protein sequence ID" value="GBG86777.1"/>
    <property type="molecule type" value="Genomic_DNA"/>
</dbReference>
<proteinExistence type="inferred from homology"/>
<comment type="function">
    <text evidence="7">May be involved in iron transport and iron homeostasis.</text>
</comment>
<dbReference type="PANTHER" id="PTHR11660:SF57">
    <property type="entry name" value="SOLUTE CARRIER FAMILY 40 MEMBER"/>
    <property type="match status" value="1"/>
</dbReference>
<evidence type="ECO:0000256" key="3">
    <source>
        <dbReference type="ARBA" id="ARBA00022448"/>
    </source>
</evidence>
<dbReference type="PANTHER" id="PTHR11660">
    <property type="entry name" value="SOLUTE CARRIER FAMILY 40 MEMBER"/>
    <property type="match status" value="1"/>
</dbReference>
<reference evidence="8 9" key="1">
    <citation type="journal article" date="2018" name="Cell">
        <title>The Chara Genome: Secondary Complexity and Implications for Plant Terrestrialization.</title>
        <authorList>
            <person name="Nishiyama T."/>
            <person name="Sakayama H."/>
            <person name="Vries J.D."/>
            <person name="Buschmann H."/>
            <person name="Saint-Marcoux D."/>
            <person name="Ullrich K.K."/>
            <person name="Haas F.B."/>
            <person name="Vanderstraeten L."/>
            <person name="Becker D."/>
            <person name="Lang D."/>
            <person name="Vosolsobe S."/>
            <person name="Rombauts S."/>
            <person name="Wilhelmsson P.K.I."/>
            <person name="Janitza P."/>
            <person name="Kern R."/>
            <person name="Heyl A."/>
            <person name="Rumpler F."/>
            <person name="Villalobos L.I.A.C."/>
            <person name="Clay J.M."/>
            <person name="Skokan R."/>
            <person name="Toyoda A."/>
            <person name="Suzuki Y."/>
            <person name="Kagoshima H."/>
            <person name="Schijlen E."/>
            <person name="Tajeshwar N."/>
            <person name="Catarino B."/>
            <person name="Hetherington A.J."/>
            <person name="Saltykova A."/>
            <person name="Bonnot C."/>
            <person name="Breuninger H."/>
            <person name="Symeonidi A."/>
            <person name="Radhakrishnan G.V."/>
            <person name="Van Nieuwerburgh F."/>
            <person name="Deforce D."/>
            <person name="Chang C."/>
            <person name="Karol K.G."/>
            <person name="Hedrich R."/>
            <person name="Ulvskov P."/>
            <person name="Glockner G."/>
            <person name="Delwiche C.F."/>
            <person name="Petrasek J."/>
            <person name="Van de Peer Y."/>
            <person name="Friml J."/>
            <person name="Beilby M."/>
            <person name="Dolan L."/>
            <person name="Kohara Y."/>
            <person name="Sugano S."/>
            <person name="Fujiyama A."/>
            <person name="Delaux P.-M."/>
            <person name="Quint M."/>
            <person name="TheiBen G."/>
            <person name="Hagemann M."/>
            <person name="Harholt J."/>
            <person name="Dunand C."/>
            <person name="Zachgo S."/>
            <person name="Langdale J."/>
            <person name="Maumus F."/>
            <person name="Straeten D.V.D."/>
            <person name="Gould S.B."/>
            <person name="Rensing S.A."/>
        </authorList>
    </citation>
    <scope>NUCLEOTIDE SEQUENCE [LARGE SCALE GENOMIC DNA]</scope>
    <source>
        <strain evidence="8 9">S276</strain>
    </source>
</reference>
<dbReference type="AlphaFoldDB" id="A0A388LWS3"/>
<feature type="transmembrane region" description="Helical" evidence="7">
    <location>
        <begin position="212"/>
        <end position="229"/>
    </location>
</feature>
<dbReference type="OrthoDB" id="648861at2759"/>
<comment type="caution">
    <text evidence="8">The sequence shown here is derived from an EMBL/GenBank/DDBJ whole genome shotgun (WGS) entry which is preliminary data.</text>
</comment>
<keyword evidence="7" id="KW-0406">Ion transport</keyword>
<protein>
    <recommendedName>
        <fullName evidence="7">Solute carrier family 40 member</fullName>
    </recommendedName>
</protein>
<dbReference type="Pfam" id="PF06963">
    <property type="entry name" value="FPN1"/>
    <property type="match status" value="1"/>
</dbReference>
<feature type="transmembrane region" description="Helical" evidence="7">
    <location>
        <begin position="381"/>
        <end position="405"/>
    </location>
</feature>
<dbReference type="GO" id="GO:0005381">
    <property type="term" value="F:iron ion transmembrane transporter activity"/>
    <property type="evidence" value="ECO:0007669"/>
    <property type="project" value="UniProtKB-UniRule"/>
</dbReference>
<comment type="subcellular location">
    <subcellularLocation>
        <location evidence="1 7">Membrane</location>
        <topology evidence="1 7">Multi-pass membrane protein</topology>
    </subcellularLocation>
</comment>
<dbReference type="Proteomes" id="UP000265515">
    <property type="component" value="Unassembled WGS sequence"/>
</dbReference>
<gene>
    <name evidence="8" type="ORF">CBR_g42062</name>
</gene>
<name>A0A388LWS3_CHABU</name>
<feature type="transmembrane region" description="Helical" evidence="7">
    <location>
        <begin position="235"/>
        <end position="254"/>
    </location>
</feature>
<dbReference type="OMA" id="YPVFISY"/>
<evidence type="ECO:0000313" key="9">
    <source>
        <dbReference type="Proteomes" id="UP000265515"/>
    </source>
</evidence>
<dbReference type="Gramene" id="GBG86777">
    <property type="protein sequence ID" value="GBG86777"/>
    <property type="gene ID" value="CBR_g42062"/>
</dbReference>
<feature type="transmembrane region" description="Helical" evidence="7">
    <location>
        <begin position="92"/>
        <end position="117"/>
    </location>
</feature>
<feature type="transmembrane region" description="Helical" evidence="7">
    <location>
        <begin position="129"/>
        <end position="149"/>
    </location>
</feature>
<feature type="transmembrane region" description="Helical" evidence="7">
    <location>
        <begin position="158"/>
        <end position="181"/>
    </location>
</feature>
<evidence type="ECO:0000256" key="2">
    <source>
        <dbReference type="ARBA" id="ARBA00006279"/>
    </source>
</evidence>
<dbReference type="InterPro" id="IPR009716">
    <property type="entry name" value="Ferroportin-1"/>
</dbReference>
<comment type="caution">
    <text evidence="7">Lacks conserved residue(s) required for the propagation of feature annotation.</text>
</comment>
<evidence type="ECO:0000256" key="6">
    <source>
        <dbReference type="ARBA" id="ARBA00023136"/>
    </source>
</evidence>
<dbReference type="SUPFAM" id="SSF103473">
    <property type="entry name" value="MFS general substrate transporter"/>
    <property type="match status" value="1"/>
</dbReference>
<sequence>MDKVIVDQDAHGGHYSEVAGAERSMMCAPDGNSSPNAETAALLESGSGGMAADDKSKACYLLYCSHFLSRWGSRMWEFAVALFMVEILPRSLLLTAVYGLVEAGSVALFGMIVGRWVDSSPRLKAVQTSLVIQNASIIAASFAVGALLLDQHITGKSFLYVIATINLFGGIAALAGLGLNVAKEKDWVVVISSVQGEGMLARMNATMRRIDLSCLLLAPVAVGFLMSFLSMLSAAIAIATWNLVSFFLESYLLYRVYIAEPALALPRAVDSSIILKGDAAQIPSIDAGDDGLKRRNSRCGGCGITADVEHAAVDSGIGSCVQGHSTDNASAELNEPLLQGTRVSAAATGIRSPKPTLKADTNDSLKKLREGLRIYFRQPSLLPSLALACLYCTVLSFHSAMVAFLKLKNISPFTLSIVRGLAAVTGIMATVTFPCTSMQLHPSTTKCQGV</sequence>
<evidence type="ECO:0000256" key="5">
    <source>
        <dbReference type="ARBA" id="ARBA00022989"/>
    </source>
</evidence>
<comment type="similarity">
    <text evidence="2 7">Belongs to the ferroportin (FP) (TC 2.A.100) family. SLC40A subfamily.</text>
</comment>
<dbReference type="GO" id="GO:0016020">
    <property type="term" value="C:membrane"/>
    <property type="evidence" value="ECO:0007669"/>
    <property type="project" value="UniProtKB-SubCell"/>
</dbReference>
<evidence type="ECO:0000256" key="1">
    <source>
        <dbReference type="ARBA" id="ARBA00004141"/>
    </source>
</evidence>
<evidence type="ECO:0000256" key="7">
    <source>
        <dbReference type="RuleBase" id="RU365065"/>
    </source>
</evidence>
<organism evidence="8 9">
    <name type="scientific">Chara braunii</name>
    <name type="common">Braun's stonewort</name>
    <dbReference type="NCBI Taxonomy" id="69332"/>
    <lineage>
        <taxon>Eukaryota</taxon>
        <taxon>Viridiplantae</taxon>
        <taxon>Streptophyta</taxon>
        <taxon>Charophyceae</taxon>
        <taxon>Charales</taxon>
        <taxon>Characeae</taxon>
        <taxon>Chara</taxon>
    </lineage>
</organism>